<dbReference type="AlphaFoldDB" id="A0A644WBC8"/>
<gene>
    <name evidence="1" type="ORF">SDC9_47059</name>
</gene>
<organism evidence="1">
    <name type="scientific">bioreactor metagenome</name>
    <dbReference type="NCBI Taxonomy" id="1076179"/>
    <lineage>
        <taxon>unclassified sequences</taxon>
        <taxon>metagenomes</taxon>
        <taxon>ecological metagenomes</taxon>
    </lineage>
</organism>
<dbReference type="EMBL" id="VSSQ01000756">
    <property type="protein sequence ID" value="MPM00827.1"/>
    <property type="molecule type" value="Genomic_DNA"/>
</dbReference>
<reference evidence="1" key="1">
    <citation type="submission" date="2019-08" db="EMBL/GenBank/DDBJ databases">
        <authorList>
            <person name="Kucharzyk K."/>
            <person name="Murdoch R.W."/>
            <person name="Higgins S."/>
            <person name="Loffler F."/>
        </authorList>
    </citation>
    <scope>NUCLEOTIDE SEQUENCE</scope>
</reference>
<evidence type="ECO:0000313" key="1">
    <source>
        <dbReference type="EMBL" id="MPM00827.1"/>
    </source>
</evidence>
<accession>A0A644WBC8</accession>
<protein>
    <submittedName>
        <fullName evidence="1">Uncharacterized protein</fullName>
    </submittedName>
</protein>
<sequence length="82" mass="9403">MDKTRFLLVCILNLCRIVEQVCREGLQPEIWLQQKIVYLMVSNIPCLDKPKLLIRVEIQSKHLRAEALACSCLEDGVHGVLD</sequence>
<name>A0A644WBC8_9ZZZZ</name>
<proteinExistence type="predicted"/>
<comment type="caution">
    <text evidence="1">The sequence shown here is derived from an EMBL/GenBank/DDBJ whole genome shotgun (WGS) entry which is preliminary data.</text>
</comment>